<accession>A0A445MKZ2</accession>
<gene>
    <name evidence="1" type="ORF">BHM03_00046571</name>
</gene>
<organism evidence="1">
    <name type="scientific">Ensete ventricosum</name>
    <name type="common">Abyssinian banana</name>
    <name type="synonym">Musa ensete</name>
    <dbReference type="NCBI Taxonomy" id="4639"/>
    <lineage>
        <taxon>Eukaryota</taxon>
        <taxon>Viridiplantae</taxon>
        <taxon>Streptophyta</taxon>
        <taxon>Embryophyta</taxon>
        <taxon>Tracheophyta</taxon>
        <taxon>Spermatophyta</taxon>
        <taxon>Magnoliopsida</taxon>
        <taxon>Liliopsida</taxon>
        <taxon>Zingiberales</taxon>
        <taxon>Musaceae</taxon>
        <taxon>Ensete</taxon>
    </lineage>
</organism>
<dbReference type="EMBL" id="KV876473">
    <property type="protein sequence ID" value="RZR74947.1"/>
    <property type="molecule type" value="Genomic_DNA"/>
</dbReference>
<reference evidence="1" key="1">
    <citation type="journal article" date="2018" name="Data Brief">
        <title>Genome sequence data from 17 accessions of Ensete ventricosum, a staple food crop for millions in Ethiopia.</title>
        <authorList>
            <person name="Yemataw Z."/>
            <person name="Muzemil S."/>
            <person name="Ambachew D."/>
            <person name="Tripathi L."/>
            <person name="Tesfaye K."/>
            <person name="Chala A."/>
            <person name="Farbos A."/>
            <person name="O'Neill P."/>
            <person name="Moore K."/>
            <person name="Grant M."/>
            <person name="Studholme D.J."/>
        </authorList>
    </citation>
    <scope>NUCLEOTIDE SEQUENCE [LARGE SCALE GENOMIC DNA]</scope>
    <source>
        <tissue evidence="1">Leaf</tissue>
    </source>
</reference>
<dbReference type="Proteomes" id="UP000290560">
    <property type="component" value="Unassembled WGS sequence"/>
</dbReference>
<protein>
    <submittedName>
        <fullName evidence="1">Uncharacterized protein</fullName>
    </submittedName>
</protein>
<name>A0A445MKZ2_ENSVE</name>
<proteinExistence type="predicted"/>
<dbReference type="AlphaFoldDB" id="A0A445MKZ2"/>
<evidence type="ECO:0000313" key="1">
    <source>
        <dbReference type="EMBL" id="RZR74947.1"/>
    </source>
</evidence>
<sequence>MSPTSGAAGLRNPSEFRIYVACCRRLSVRESGRTARSGANPNGLDPEASFCSRRFLREGMLSSPSARIKLGLRFDRSS</sequence>